<dbReference type="InterPro" id="IPR023772">
    <property type="entry name" value="DNA-bd_HTH_TetR-type_CS"/>
</dbReference>
<keyword evidence="7" id="KW-1185">Reference proteome</keyword>
<dbReference type="PROSITE" id="PS50977">
    <property type="entry name" value="HTH_TETR_2"/>
    <property type="match status" value="2"/>
</dbReference>
<feature type="domain" description="HTH tetR-type" evidence="5">
    <location>
        <begin position="14"/>
        <end position="74"/>
    </location>
</feature>
<proteinExistence type="predicted"/>
<evidence type="ECO:0000256" key="2">
    <source>
        <dbReference type="ARBA" id="ARBA00023125"/>
    </source>
</evidence>
<feature type="DNA-binding region" description="H-T-H motif" evidence="4">
    <location>
        <begin position="247"/>
        <end position="266"/>
    </location>
</feature>
<dbReference type="InterPro" id="IPR001647">
    <property type="entry name" value="HTH_TetR"/>
</dbReference>
<dbReference type="Pfam" id="PF16859">
    <property type="entry name" value="TetR_C_11"/>
    <property type="match status" value="1"/>
</dbReference>
<evidence type="ECO:0000259" key="5">
    <source>
        <dbReference type="PROSITE" id="PS50977"/>
    </source>
</evidence>
<evidence type="ECO:0000256" key="3">
    <source>
        <dbReference type="ARBA" id="ARBA00023163"/>
    </source>
</evidence>
<dbReference type="PRINTS" id="PR00455">
    <property type="entry name" value="HTHTETR"/>
</dbReference>
<sequence length="394" mass="42351">MTQTDRSRLTRKGQETRGRIVRAAAEMMYERGVAGTSTEDVQVAAGVSASQIYHYFADKKSLVRAVVAQQVENVVDPQVALLNSLDSVEALREWRDYVIKAHRKHQAMRGCPIGSLSSELAGRDPAAQSDLASGFGRWEGAIRDGIAAMRDRGELRSDADPERLAIAALAAVQGGLLLAQARTDSAPLEIALDEVIDRVRGFRADGEPAAKPSRTPESVPSGFADREEAIRLATETLLAEVGYDQLTMSDVAKRANASKATIYRHWDGKADLVESVIRAHSQTPIDMPPDPRALLRAVRDALTGQDGELVLGLVGALNREPDLASAVRRHLIDDKRNAVASALAAAGESAELLAEVFVAALLSRLVVTKEPVDDEFLDQLMDSVLSPAAGDYGG</sequence>
<organism evidence="6 7">
    <name type="scientific">Kibdelosporangium philippinense</name>
    <dbReference type="NCBI Taxonomy" id="211113"/>
    <lineage>
        <taxon>Bacteria</taxon>
        <taxon>Bacillati</taxon>
        <taxon>Actinomycetota</taxon>
        <taxon>Actinomycetes</taxon>
        <taxon>Pseudonocardiales</taxon>
        <taxon>Pseudonocardiaceae</taxon>
        <taxon>Kibdelosporangium</taxon>
    </lineage>
</organism>
<evidence type="ECO:0000256" key="1">
    <source>
        <dbReference type="ARBA" id="ARBA00023015"/>
    </source>
</evidence>
<keyword evidence="3" id="KW-0804">Transcription</keyword>
<dbReference type="Gene3D" id="1.10.10.60">
    <property type="entry name" value="Homeodomain-like"/>
    <property type="match status" value="1"/>
</dbReference>
<dbReference type="PROSITE" id="PS01081">
    <property type="entry name" value="HTH_TETR_1"/>
    <property type="match status" value="1"/>
</dbReference>
<name>A0ABS8Z5D4_9PSEU</name>
<dbReference type="Proteomes" id="UP001521150">
    <property type="component" value="Unassembled WGS sequence"/>
</dbReference>
<dbReference type="Gene3D" id="1.10.357.10">
    <property type="entry name" value="Tetracycline Repressor, domain 2"/>
    <property type="match status" value="2"/>
</dbReference>
<feature type="domain" description="HTH tetR-type" evidence="5">
    <location>
        <begin position="224"/>
        <end position="284"/>
    </location>
</feature>
<evidence type="ECO:0000313" key="7">
    <source>
        <dbReference type="Proteomes" id="UP001521150"/>
    </source>
</evidence>
<dbReference type="InterPro" id="IPR011075">
    <property type="entry name" value="TetR_C"/>
</dbReference>
<dbReference type="PANTHER" id="PTHR30055:SF234">
    <property type="entry name" value="HTH-TYPE TRANSCRIPTIONAL REGULATOR BETI"/>
    <property type="match status" value="1"/>
</dbReference>
<protein>
    <submittedName>
        <fullName evidence="6">TetR/AcrR family transcriptional regulator</fullName>
    </submittedName>
</protein>
<dbReference type="InterPro" id="IPR050109">
    <property type="entry name" value="HTH-type_TetR-like_transc_reg"/>
</dbReference>
<dbReference type="SUPFAM" id="SSF48498">
    <property type="entry name" value="Tetracyclin repressor-like, C-terminal domain"/>
    <property type="match status" value="2"/>
</dbReference>
<feature type="DNA-binding region" description="H-T-H motif" evidence="4">
    <location>
        <begin position="37"/>
        <end position="56"/>
    </location>
</feature>
<evidence type="ECO:0000256" key="4">
    <source>
        <dbReference type="PROSITE-ProRule" id="PRU00335"/>
    </source>
</evidence>
<accession>A0ABS8Z5D4</accession>
<dbReference type="RefSeq" id="WP_233724664.1">
    <property type="nucleotide sequence ID" value="NZ_JAJVCN010000001.1"/>
</dbReference>
<gene>
    <name evidence="6" type="ORF">LWC34_09720</name>
</gene>
<reference evidence="6 7" key="1">
    <citation type="submission" date="2021-12" db="EMBL/GenBank/DDBJ databases">
        <title>Genome sequence of Kibdelosporangium philippinense ATCC 49844.</title>
        <authorList>
            <person name="Fedorov E.A."/>
            <person name="Omeragic M."/>
            <person name="Shalygina K.F."/>
            <person name="Maclea K.S."/>
        </authorList>
    </citation>
    <scope>NUCLEOTIDE SEQUENCE [LARGE SCALE GENOMIC DNA]</scope>
    <source>
        <strain evidence="6 7">ATCC 49844</strain>
    </source>
</reference>
<dbReference type="InterPro" id="IPR036271">
    <property type="entry name" value="Tet_transcr_reg_TetR-rel_C_sf"/>
</dbReference>
<dbReference type="Pfam" id="PF00440">
    <property type="entry name" value="TetR_N"/>
    <property type="match status" value="2"/>
</dbReference>
<comment type="caution">
    <text evidence="6">The sequence shown here is derived from an EMBL/GenBank/DDBJ whole genome shotgun (WGS) entry which is preliminary data.</text>
</comment>
<dbReference type="Pfam" id="PF16925">
    <property type="entry name" value="TetR_C_13"/>
    <property type="match status" value="1"/>
</dbReference>
<keyword evidence="1" id="KW-0805">Transcription regulation</keyword>
<evidence type="ECO:0000313" key="6">
    <source>
        <dbReference type="EMBL" id="MCE7003104.1"/>
    </source>
</evidence>
<dbReference type="EMBL" id="JAJVCN010000001">
    <property type="protein sequence ID" value="MCE7003104.1"/>
    <property type="molecule type" value="Genomic_DNA"/>
</dbReference>
<dbReference type="InterPro" id="IPR009057">
    <property type="entry name" value="Homeodomain-like_sf"/>
</dbReference>
<dbReference type="SUPFAM" id="SSF46689">
    <property type="entry name" value="Homeodomain-like"/>
    <property type="match status" value="2"/>
</dbReference>
<keyword evidence="2 4" id="KW-0238">DNA-binding</keyword>
<dbReference type="PANTHER" id="PTHR30055">
    <property type="entry name" value="HTH-TYPE TRANSCRIPTIONAL REGULATOR RUTR"/>
    <property type="match status" value="1"/>
</dbReference>